<evidence type="ECO:0000256" key="1">
    <source>
        <dbReference type="SAM" id="Phobius"/>
    </source>
</evidence>
<dbReference type="InterPro" id="IPR036259">
    <property type="entry name" value="MFS_trans_sf"/>
</dbReference>
<dbReference type="SUPFAM" id="SSF103473">
    <property type="entry name" value="MFS general substrate transporter"/>
    <property type="match status" value="1"/>
</dbReference>
<evidence type="ECO:0000313" key="3">
    <source>
        <dbReference type="Proteomes" id="UP001160334"/>
    </source>
</evidence>
<accession>A0ABT6MIY2</accession>
<keyword evidence="1" id="KW-1133">Transmembrane helix</keyword>
<feature type="transmembrane region" description="Helical" evidence="1">
    <location>
        <begin position="140"/>
        <end position="161"/>
    </location>
</feature>
<feature type="transmembrane region" description="Helical" evidence="1">
    <location>
        <begin position="167"/>
        <end position="186"/>
    </location>
</feature>
<reference evidence="2 3" key="1">
    <citation type="submission" date="2023-04" db="EMBL/GenBank/DDBJ databases">
        <title>Forest soil microbial communities from Buena Vista Peninsula, Colon Province, Panama.</title>
        <authorList>
            <person name="Bouskill N."/>
        </authorList>
    </citation>
    <scope>NUCLEOTIDE SEQUENCE [LARGE SCALE GENOMIC DNA]</scope>
    <source>
        <strain evidence="2 3">CFH S0262</strain>
    </source>
</reference>
<name>A0ABT6MIY2_9NOCA</name>
<gene>
    <name evidence="2" type="ORF">M2280_005080</name>
</gene>
<feature type="transmembrane region" description="Helical" evidence="1">
    <location>
        <begin position="328"/>
        <end position="350"/>
    </location>
</feature>
<feature type="transmembrane region" description="Helical" evidence="1">
    <location>
        <begin position="58"/>
        <end position="76"/>
    </location>
</feature>
<organism evidence="2 3">
    <name type="scientific">Prescottella agglutinans</name>
    <dbReference type="NCBI Taxonomy" id="1644129"/>
    <lineage>
        <taxon>Bacteria</taxon>
        <taxon>Bacillati</taxon>
        <taxon>Actinomycetota</taxon>
        <taxon>Actinomycetes</taxon>
        <taxon>Mycobacteriales</taxon>
        <taxon>Nocardiaceae</taxon>
        <taxon>Prescottella</taxon>
    </lineage>
</organism>
<sequence>MNLPTRTETGASPRHARVTVVRAAAGLAAAMGVGRFVYTPLLPLMQEQTGISHSDTALVATANYLGYFLGAIALAVHPSGARSRTLFRSSILALIASELVMVAVADVRVWLVARAVAGIASAAVFVYCATAVVGHPSAGVTFTGVGVGIATSGVLVAVLGPVVSWKVLWVVAAVTTAVYAAIAWKLPPGAPPPRPADGSRPRTSPSARWWTLGAGYFLEGLGYIILGTFLVAAVSAGGAEWTGPAAWVVVGLAAIPSPLLWARALRRWSAESLLACALLLQAVSALLPALVDGPAAALIAAILFGGTFMGITLLAMDSALGLGIPRAAAALTAVYGLGQILGPLVVAPMLDDGFRSAFVCAAVVLVVASVLAAATRRRQTVARSRKSAIRGATRDRCVSRAK</sequence>
<dbReference type="Gene3D" id="1.20.1250.20">
    <property type="entry name" value="MFS general substrate transporter like domains"/>
    <property type="match status" value="1"/>
</dbReference>
<dbReference type="Proteomes" id="UP001160334">
    <property type="component" value="Unassembled WGS sequence"/>
</dbReference>
<dbReference type="RefSeq" id="WP_342394595.1">
    <property type="nucleotide sequence ID" value="NZ_JARXVC010000016.1"/>
</dbReference>
<feature type="transmembrane region" description="Helical" evidence="1">
    <location>
        <begin position="111"/>
        <end position="133"/>
    </location>
</feature>
<dbReference type="InterPro" id="IPR010645">
    <property type="entry name" value="MFS_4"/>
</dbReference>
<keyword evidence="1" id="KW-0812">Transmembrane</keyword>
<feature type="transmembrane region" description="Helical" evidence="1">
    <location>
        <begin position="20"/>
        <end position="38"/>
    </location>
</feature>
<feature type="transmembrane region" description="Helical" evidence="1">
    <location>
        <begin position="356"/>
        <end position="375"/>
    </location>
</feature>
<feature type="transmembrane region" description="Helical" evidence="1">
    <location>
        <begin position="297"/>
        <end position="316"/>
    </location>
</feature>
<dbReference type="EMBL" id="JARXVC010000016">
    <property type="protein sequence ID" value="MDH6283829.1"/>
    <property type="molecule type" value="Genomic_DNA"/>
</dbReference>
<dbReference type="PANTHER" id="PTHR23537">
    <property type="match status" value="1"/>
</dbReference>
<evidence type="ECO:0000313" key="2">
    <source>
        <dbReference type="EMBL" id="MDH6283829.1"/>
    </source>
</evidence>
<comment type="caution">
    <text evidence="2">The sequence shown here is derived from an EMBL/GenBank/DDBJ whole genome shotgun (WGS) entry which is preliminary data.</text>
</comment>
<feature type="transmembrane region" description="Helical" evidence="1">
    <location>
        <begin position="207"/>
        <end position="232"/>
    </location>
</feature>
<proteinExistence type="predicted"/>
<keyword evidence="3" id="KW-1185">Reference proteome</keyword>
<dbReference type="Pfam" id="PF06779">
    <property type="entry name" value="MFS_4"/>
    <property type="match status" value="1"/>
</dbReference>
<feature type="transmembrane region" description="Helical" evidence="1">
    <location>
        <begin position="244"/>
        <end position="261"/>
    </location>
</feature>
<protein>
    <submittedName>
        <fullName evidence="2">MFS family arabinose efflux permease</fullName>
    </submittedName>
</protein>
<dbReference type="PANTHER" id="PTHR23537:SF1">
    <property type="entry name" value="SUGAR TRANSPORTER"/>
    <property type="match status" value="1"/>
</dbReference>
<keyword evidence="1" id="KW-0472">Membrane</keyword>